<proteinExistence type="predicted"/>
<protein>
    <submittedName>
        <fullName evidence="1">Uncharacterized protein</fullName>
    </submittedName>
</protein>
<dbReference type="AlphaFoldDB" id="A0A653AXL4"/>
<sequence>MPAAWGGTDRSRRVRGFEAALRRWKSSGHVIRALEPAGNPGYSGLDTHMACQVIEIDRRCS</sequence>
<name>A0A653AXL4_ECTOL</name>
<accession>A0A653AXL4</accession>
<reference evidence="1" key="1">
    <citation type="submission" date="2018-11" db="EMBL/GenBank/DDBJ databases">
        <authorList>
            <consortium name="Genoscope - CEA"/>
            <person name="William W."/>
        </authorList>
    </citation>
    <scope>NUCLEOTIDE SEQUENCE [LARGE SCALE GENOMIC DNA]</scope>
    <source>
        <strain evidence="1">T9AD</strain>
    </source>
</reference>
<dbReference type="EMBL" id="LR130779">
    <property type="protein sequence ID" value="VDN61104.1"/>
    <property type="molecule type" value="Genomic_DNA"/>
</dbReference>
<gene>
    <name evidence="1" type="ORF">POT9AD_0108</name>
</gene>
<organism evidence="1">
    <name type="scientific">Ectopseudomonas oleovorans</name>
    <name type="common">Pseudomonas oleovorans</name>
    <dbReference type="NCBI Taxonomy" id="301"/>
    <lineage>
        <taxon>Bacteria</taxon>
        <taxon>Pseudomonadati</taxon>
        <taxon>Pseudomonadota</taxon>
        <taxon>Gammaproteobacteria</taxon>
        <taxon>Pseudomonadales</taxon>
        <taxon>Pseudomonadaceae</taxon>
        <taxon>Ectopseudomonas</taxon>
    </lineage>
</organism>
<evidence type="ECO:0000313" key="1">
    <source>
        <dbReference type="EMBL" id="VDN61104.1"/>
    </source>
</evidence>